<accession>A0A8J2ZKU8</accession>
<keyword evidence="2" id="KW-0479">Metal-binding</keyword>
<keyword evidence="3" id="KW-0378">Hydrolase</keyword>
<sequence length="590" mass="64059">MFQDFSQTARPEQGPPRLAALRREMEAEGLAGFLVPRADAYQGEYVAPHDDRLAWLTGFTGSAGYCVALQAKAGVFVDSRYRVQVKTQVADVYTPVDWPEVGLAEWIADNLPEGGDLGFDPWLFSLDQIRRLEDALDGVTLHRCDNLVDRIWDDQPEAPAGAVAAQPLDLAGEAHEAKIDRLAKGLEAAACIITLPDSIAWLLNIRGTDIPRNPVPHGFALLNRDGTVELFMDAAKLEGLGDHLGDKVKVLPPEGFIAAVATLGGRVQLDPATCPVVVAEAITGEIIECADPCLLPKARKNAAELEGARAAHLRDGAAMVRFLAWVDAQAPGSFTEIDAVKALEGFRTATNALRDISFETISGSGPNGAIVHYRVTEDTDRTAQDGELLLVDSGGQYVDGTTDITRTIAIGTPGDEEQEAFTRVLKGMIGLSRLRFPKGLAGRDIDVLARAALWDVGWDYGHGTGHGVGSYLSVHEGPARIARSGTIAFEPGMILSNEPGFYREGSYGIRIENLIAVEEAPELNGQVVPRMLRFETLTWVPIDRRLIRKELLTEPERDWLDSYHAGVLERIGPLVEGNEAEWLKRACAPL</sequence>
<dbReference type="GO" id="GO:0070006">
    <property type="term" value="F:metalloaminopeptidase activity"/>
    <property type="evidence" value="ECO:0007669"/>
    <property type="project" value="InterPro"/>
</dbReference>
<evidence type="ECO:0000313" key="8">
    <source>
        <dbReference type="Proteomes" id="UP000617145"/>
    </source>
</evidence>
<proteinExistence type="inferred from homology"/>
<evidence type="ECO:0000313" key="7">
    <source>
        <dbReference type="EMBL" id="GGG77066.1"/>
    </source>
</evidence>
<feature type="domain" description="Peptidase M24" evidence="4">
    <location>
        <begin position="308"/>
        <end position="519"/>
    </location>
</feature>
<evidence type="ECO:0000256" key="2">
    <source>
        <dbReference type="ARBA" id="ARBA00022723"/>
    </source>
</evidence>
<dbReference type="GO" id="GO:0005737">
    <property type="term" value="C:cytoplasm"/>
    <property type="evidence" value="ECO:0007669"/>
    <property type="project" value="UniProtKB-ARBA"/>
</dbReference>
<dbReference type="GO" id="GO:0046872">
    <property type="term" value="F:metal ion binding"/>
    <property type="evidence" value="ECO:0007669"/>
    <property type="project" value="UniProtKB-KW"/>
</dbReference>
<comment type="caution">
    <text evidence="7">The sequence shown here is derived from an EMBL/GenBank/DDBJ whole genome shotgun (WGS) entry which is preliminary data.</text>
</comment>
<feature type="domain" description="Creatinase N-terminal" evidence="5">
    <location>
        <begin position="17"/>
        <end position="151"/>
    </location>
</feature>
<dbReference type="PANTHER" id="PTHR43763">
    <property type="entry name" value="XAA-PRO AMINOPEPTIDASE 1"/>
    <property type="match status" value="1"/>
</dbReference>
<dbReference type="RefSeq" id="WP_188790786.1">
    <property type="nucleotide sequence ID" value="NZ_BMJV01000005.1"/>
</dbReference>
<evidence type="ECO:0000256" key="1">
    <source>
        <dbReference type="ARBA" id="ARBA00008766"/>
    </source>
</evidence>
<dbReference type="Gene3D" id="3.90.230.10">
    <property type="entry name" value="Creatinase/methionine aminopeptidase superfamily"/>
    <property type="match status" value="1"/>
</dbReference>
<dbReference type="InterPro" id="IPR032416">
    <property type="entry name" value="Peptidase_M24_C"/>
</dbReference>
<evidence type="ECO:0000259" key="4">
    <source>
        <dbReference type="Pfam" id="PF00557"/>
    </source>
</evidence>
<name>A0A8J2ZKU8_9RHOB</name>
<dbReference type="InterPro" id="IPR000587">
    <property type="entry name" value="Creatinase_N"/>
</dbReference>
<keyword evidence="8" id="KW-1185">Reference proteome</keyword>
<evidence type="ECO:0000259" key="6">
    <source>
        <dbReference type="Pfam" id="PF16188"/>
    </source>
</evidence>
<dbReference type="InterPro" id="IPR029149">
    <property type="entry name" value="Creatin/AminoP/Spt16_N"/>
</dbReference>
<feature type="domain" description="Peptidase M24 C-terminal" evidence="6">
    <location>
        <begin position="531"/>
        <end position="590"/>
    </location>
</feature>
<keyword evidence="7" id="KW-0645">Protease</keyword>
<evidence type="ECO:0000259" key="5">
    <source>
        <dbReference type="Pfam" id="PF01321"/>
    </source>
</evidence>
<comment type="similarity">
    <text evidence="1">Belongs to the peptidase M24B family.</text>
</comment>
<dbReference type="InterPro" id="IPR036005">
    <property type="entry name" value="Creatinase/aminopeptidase-like"/>
</dbReference>
<dbReference type="EMBL" id="BMJV01000005">
    <property type="protein sequence ID" value="GGG77066.1"/>
    <property type="molecule type" value="Genomic_DNA"/>
</dbReference>
<dbReference type="SUPFAM" id="SSF55920">
    <property type="entry name" value="Creatinase/aminopeptidase"/>
    <property type="match status" value="1"/>
</dbReference>
<evidence type="ECO:0000256" key="3">
    <source>
        <dbReference type="ARBA" id="ARBA00022801"/>
    </source>
</evidence>
<dbReference type="Pfam" id="PF00557">
    <property type="entry name" value="Peptidase_M24"/>
    <property type="match status" value="1"/>
</dbReference>
<dbReference type="PANTHER" id="PTHR43763:SF6">
    <property type="entry name" value="XAA-PRO AMINOPEPTIDASE 1"/>
    <property type="match status" value="1"/>
</dbReference>
<dbReference type="Gene3D" id="3.40.350.10">
    <property type="entry name" value="Creatinase/prolidase N-terminal domain"/>
    <property type="match status" value="2"/>
</dbReference>
<protein>
    <submittedName>
        <fullName evidence="7">Xaa-Pro aminopeptidase</fullName>
    </submittedName>
</protein>
<dbReference type="InterPro" id="IPR000994">
    <property type="entry name" value="Pept_M24"/>
</dbReference>
<dbReference type="Pfam" id="PF16189">
    <property type="entry name" value="Creatinase_N_2"/>
    <property type="match status" value="1"/>
</dbReference>
<reference evidence="7" key="1">
    <citation type="journal article" date="2014" name="Int. J. Syst. Evol. Microbiol.">
        <title>Complete genome sequence of Corynebacterium casei LMG S-19264T (=DSM 44701T), isolated from a smear-ripened cheese.</title>
        <authorList>
            <consortium name="US DOE Joint Genome Institute (JGI-PGF)"/>
            <person name="Walter F."/>
            <person name="Albersmeier A."/>
            <person name="Kalinowski J."/>
            <person name="Ruckert C."/>
        </authorList>
    </citation>
    <scope>NUCLEOTIDE SEQUENCE</scope>
    <source>
        <strain evidence="7">CGMCC 1.15762</strain>
    </source>
</reference>
<organism evidence="7 8">
    <name type="scientific">Salipiger pallidus</name>
    <dbReference type="NCBI Taxonomy" id="1775170"/>
    <lineage>
        <taxon>Bacteria</taxon>
        <taxon>Pseudomonadati</taxon>
        <taxon>Pseudomonadota</taxon>
        <taxon>Alphaproteobacteria</taxon>
        <taxon>Rhodobacterales</taxon>
        <taxon>Roseobacteraceae</taxon>
        <taxon>Salipiger</taxon>
    </lineage>
</organism>
<dbReference type="Proteomes" id="UP000617145">
    <property type="component" value="Unassembled WGS sequence"/>
</dbReference>
<keyword evidence="7" id="KW-0031">Aminopeptidase</keyword>
<dbReference type="InterPro" id="IPR050422">
    <property type="entry name" value="X-Pro_aminopeptidase_P"/>
</dbReference>
<reference evidence="7" key="2">
    <citation type="submission" date="2020-09" db="EMBL/GenBank/DDBJ databases">
        <authorList>
            <person name="Sun Q."/>
            <person name="Zhou Y."/>
        </authorList>
    </citation>
    <scope>NUCLEOTIDE SEQUENCE</scope>
    <source>
        <strain evidence="7">CGMCC 1.15762</strain>
    </source>
</reference>
<dbReference type="CDD" id="cd01085">
    <property type="entry name" value="APP"/>
    <property type="match status" value="1"/>
</dbReference>
<gene>
    <name evidence="7" type="ORF">GCM10011415_27410</name>
</gene>
<dbReference type="Pfam" id="PF01321">
    <property type="entry name" value="Creatinase_N"/>
    <property type="match status" value="1"/>
</dbReference>
<dbReference type="AlphaFoldDB" id="A0A8J2ZKU8"/>
<dbReference type="Pfam" id="PF16188">
    <property type="entry name" value="Peptidase_M24_C"/>
    <property type="match status" value="1"/>
</dbReference>
<dbReference type="SUPFAM" id="SSF53092">
    <property type="entry name" value="Creatinase/prolidase N-terminal domain"/>
    <property type="match status" value="1"/>
</dbReference>
<dbReference type="FunFam" id="3.90.230.10:FF:000009">
    <property type="entry name" value="xaa-Pro aminopeptidase 2"/>
    <property type="match status" value="1"/>
</dbReference>
<dbReference type="InterPro" id="IPR033740">
    <property type="entry name" value="Pept_M24B"/>
</dbReference>